<dbReference type="AlphaFoldDB" id="F0WLX2"/>
<name>F0WLX2_9STRA</name>
<reference evidence="2" key="1">
    <citation type="journal article" date="2011" name="PLoS Biol.">
        <title>Gene gain and loss during evolution of obligate parasitism in the white rust pathogen of Arabidopsis thaliana.</title>
        <authorList>
            <person name="Kemen E."/>
            <person name="Gardiner A."/>
            <person name="Schultz-Larsen T."/>
            <person name="Kemen A.C."/>
            <person name="Balmuth A.L."/>
            <person name="Robert-Seilaniantz A."/>
            <person name="Bailey K."/>
            <person name="Holub E."/>
            <person name="Studholme D.J."/>
            <person name="Maclean D."/>
            <person name="Jones J.D."/>
        </authorList>
    </citation>
    <scope>NUCLEOTIDE SEQUENCE</scope>
</reference>
<sequence length="166" mass="19088">MLRLYNKNQSVAYRQVVKENESLIQKLAQHEAELALKSQTIQGLSLQLSITSSKLIEESNRSTQLESDLKEAIQSLSNLKQKLDQAPTKRILLPLRPKLSEQHFSSVQATTFSEKLNKALRIENKDLQPRIIQLKETNEKFERHIRRLTCMNSKHPIKFVATPGSK</sequence>
<proteinExistence type="predicted"/>
<reference evidence="2" key="2">
    <citation type="submission" date="2011-02" db="EMBL/GenBank/DDBJ databases">
        <authorList>
            <person name="MacLean D."/>
        </authorList>
    </citation>
    <scope>NUCLEOTIDE SEQUENCE</scope>
</reference>
<keyword evidence="1" id="KW-0175">Coiled coil</keyword>
<protein>
    <submittedName>
        <fullName evidence="2">AlNc14C149G7485 protein</fullName>
    </submittedName>
</protein>
<feature type="coiled-coil region" evidence="1">
    <location>
        <begin position="13"/>
        <end position="86"/>
    </location>
</feature>
<accession>F0WLX2</accession>
<dbReference type="EMBL" id="FR824194">
    <property type="protein sequence ID" value="CCA22299.1"/>
    <property type="molecule type" value="Genomic_DNA"/>
</dbReference>
<evidence type="ECO:0000256" key="1">
    <source>
        <dbReference type="SAM" id="Coils"/>
    </source>
</evidence>
<organism evidence="2">
    <name type="scientific">Albugo laibachii Nc14</name>
    <dbReference type="NCBI Taxonomy" id="890382"/>
    <lineage>
        <taxon>Eukaryota</taxon>
        <taxon>Sar</taxon>
        <taxon>Stramenopiles</taxon>
        <taxon>Oomycota</taxon>
        <taxon>Peronosporomycetes</taxon>
        <taxon>Albuginales</taxon>
        <taxon>Albuginaceae</taxon>
        <taxon>Albugo</taxon>
    </lineage>
</organism>
<evidence type="ECO:0000313" key="2">
    <source>
        <dbReference type="EMBL" id="CCA22299.1"/>
    </source>
</evidence>
<dbReference type="HOGENOM" id="CLU_1605722_0_0_1"/>
<gene>
    <name evidence="2" type="primary">AlNc14C149G7485</name>
    <name evidence="2" type="ORF">ALNC14_084420</name>
</gene>